<organism evidence="8 9">
    <name type="scientific">Rhodococcus navarretei</name>
    <dbReference type="NCBI Taxonomy" id="3128981"/>
    <lineage>
        <taxon>Bacteria</taxon>
        <taxon>Bacillati</taxon>
        <taxon>Actinomycetota</taxon>
        <taxon>Actinomycetes</taxon>
        <taxon>Mycobacteriales</taxon>
        <taxon>Nocardiaceae</taxon>
        <taxon>Rhodococcus</taxon>
    </lineage>
</organism>
<evidence type="ECO:0000313" key="8">
    <source>
        <dbReference type="EMBL" id="MEK8071899.1"/>
    </source>
</evidence>
<dbReference type="Gene3D" id="3.90.1560.10">
    <property type="entry name" value="ComB-like"/>
    <property type="match status" value="1"/>
</dbReference>
<comment type="catalytic activity">
    <reaction evidence="7">
        <text>(2R)-O-phospho-3-sulfolactate + H2O = (2R)-3-sulfolactate + phosphate</text>
        <dbReference type="Rhea" id="RHEA:23416"/>
        <dbReference type="ChEBI" id="CHEBI:15377"/>
        <dbReference type="ChEBI" id="CHEBI:15597"/>
        <dbReference type="ChEBI" id="CHEBI:43474"/>
        <dbReference type="ChEBI" id="CHEBI:58738"/>
        <dbReference type="EC" id="3.1.3.71"/>
    </reaction>
</comment>
<dbReference type="InterPro" id="IPR005238">
    <property type="entry name" value="ComB-like"/>
</dbReference>
<accession>A0ABU9CX00</accession>
<dbReference type="PANTHER" id="PTHR37311:SF1">
    <property type="entry name" value="2-PHOSPHOSULFOLACTATE PHOSPHATASE-RELATED"/>
    <property type="match status" value="1"/>
</dbReference>
<reference evidence="8 9" key="1">
    <citation type="submission" date="2024-03" db="EMBL/GenBank/DDBJ databases">
        <title>Rhodococcus navarretei sp. nov. and Pseudarthrobacter quantumdoti sp. nov., two new species with the ability to biosynthesize Quantum Dots isolated from soil samples at Union Glacier, Antarctica.</title>
        <authorList>
            <person name="Vargas M."/>
        </authorList>
    </citation>
    <scope>NUCLEOTIDE SEQUENCE [LARGE SCALE GENOMIC DNA]</scope>
    <source>
        <strain evidence="8 9">EXRC-4A-4</strain>
    </source>
</reference>
<keyword evidence="6" id="KW-0460">Magnesium</keyword>
<evidence type="ECO:0000256" key="7">
    <source>
        <dbReference type="ARBA" id="ARBA00033711"/>
    </source>
</evidence>
<name>A0ABU9CX00_9NOCA</name>
<evidence type="ECO:0000256" key="1">
    <source>
        <dbReference type="ARBA" id="ARBA00001946"/>
    </source>
</evidence>
<dbReference type="EC" id="3.1.3.71" evidence="3"/>
<dbReference type="Pfam" id="PF04029">
    <property type="entry name" value="2-ph_phosp"/>
    <property type="match status" value="1"/>
</dbReference>
<proteinExistence type="inferred from homology"/>
<evidence type="ECO:0000313" key="9">
    <source>
        <dbReference type="Proteomes" id="UP001456513"/>
    </source>
</evidence>
<gene>
    <name evidence="8" type="ORF">AABD04_13740</name>
</gene>
<keyword evidence="9" id="KW-1185">Reference proteome</keyword>
<sequence>MPADSVLSQNAFGLRFDWGLAGADTIVDGADIAVVVDVLSFTTTLTVAVDAGIDVIPSQWRDDRATQLAEQFDAVLAVGRSAAAPGRISLCPATVRAAPAPARLVLPSPNGSTIAHELASTAPLCVGASLRNASAVARWIRADNRSAVTTVIAAGERWPDGSLRPAVEDLWGAGAVIAALLDAGATDASPEARTAAAAWRAVEHDVGSELQQCSSGRELTGMGHPEDVAIAAEVDSSSCVPILRDGVFVDATRS</sequence>
<comment type="similarity">
    <text evidence="2">Belongs to the ComB family.</text>
</comment>
<dbReference type="InterPro" id="IPR036702">
    <property type="entry name" value="ComB-like_sf"/>
</dbReference>
<dbReference type="PANTHER" id="PTHR37311">
    <property type="entry name" value="2-PHOSPHOSULFOLACTATE PHOSPHATASE-RELATED"/>
    <property type="match status" value="1"/>
</dbReference>
<evidence type="ECO:0000256" key="2">
    <source>
        <dbReference type="ARBA" id="ARBA00009997"/>
    </source>
</evidence>
<dbReference type="RefSeq" id="WP_341441522.1">
    <property type="nucleotide sequence ID" value="NZ_JBBPCN010000001.1"/>
</dbReference>
<evidence type="ECO:0000256" key="5">
    <source>
        <dbReference type="ARBA" id="ARBA00022801"/>
    </source>
</evidence>
<dbReference type="Proteomes" id="UP001456513">
    <property type="component" value="Unassembled WGS sequence"/>
</dbReference>
<evidence type="ECO:0000256" key="6">
    <source>
        <dbReference type="ARBA" id="ARBA00022842"/>
    </source>
</evidence>
<evidence type="ECO:0000256" key="4">
    <source>
        <dbReference type="ARBA" id="ARBA00021948"/>
    </source>
</evidence>
<evidence type="ECO:0000256" key="3">
    <source>
        <dbReference type="ARBA" id="ARBA00012953"/>
    </source>
</evidence>
<comment type="cofactor">
    <cofactor evidence="1">
        <name>Mg(2+)</name>
        <dbReference type="ChEBI" id="CHEBI:18420"/>
    </cofactor>
</comment>
<dbReference type="EMBL" id="JBBPCN010000001">
    <property type="protein sequence ID" value="MEK8071899.1"/>
    <property type="molecule type" value="Genomic_DNA"/>
</dbReference>
<comment type="caution">
    <text evidence="8">The sequence shown here is derived from an EMBL/GenBank/DDBJ whole genome shotgun (WGS) entry which is preliminary data.</text>
</comment>
<dbReference type="SUPFAM" id="SSF142823">
    <property type="entry name" value="ComB-like"/>
    <property type="match status" value="1"/>
</dbReference>
<keyword evidence="5" id="KW-0378">Hydrolase</keyword>
<protein>
    <recommendedName>
        <fullName evidence="4">Probable 2-phosphosulfolactate phosphatase</fullName>
        <ecNumber evidence="3">3.1.3.71</ecNumber>
    </recommendedName>
</protein>